<evidence type="ECO:0000313" key="1">
    <source>
        <dbReference type="EMBL" id="RGQ03448.1"/>
    </source>
</evidence>
<dbReference type="RefSeq" id="WP_117976977.1">
    <property type="nucleotide sequence ID" value="NZ_QRST01000022.1"/>
</dbReference>
<gene>
    <name evidence="1" type="ORF">DWZ11_09555</name>
</gene>
<protein>
    <submittedName>
        <fullName evidence="1">Uncharacterized protein</fullName>
    </submittedName>
</protein>
<accession>A0A411ZKS5</accession>
<dbReference type="AlphaFoldDB" id="A0A411ZKS5"/>
<reference evidence="1 2" key="1">
    <citation type="submission" date="2018-08" db="EMBL/GenBank/DDBJ databases">
        <title>A genome reference for cultivated species of the human gut microbiota.</title>
        <authorList>
            <person name="Zou Y."/>
            <person name="Xue W."/>
            <person name="Luo G."/>
        </authorList>
    </citation>
    <scope>NUCLEOTIDE SEQUENCE [LARGE SCALE GENOMIC DNA]</scope>
    <source>
        <strain evidence="1 2">AF29-2</strain>
    </source>
</reference>
<name>A0A411ZKS5_9FIRM</name>
<proteinExistence type="predicted"/>
<dbReference type="EMBL" id="QRST01000022">
    <property type="protein sequence ID" value="RGQ03448.1"/>
    <property type="molecule type" value="Genomic_DNA"/>
</dbReference>
<organism evidence="1 2">
    <name type="scientific">Megamonas rupellensis</name>
    <dbReference type="NCBI Taxonomy" id="491921"/>
    <lineage>
        <taxon>Bacteria</taxon>
        <taxon>Bacillati</taxon>
        <taxon>Bacillota</taxon>
        <taxon>Negativicutes</taxon>
        <taxon>Selenomonadales</taxon>
        <taxon>Selenomonadaceae</taxon>
        <taxon>Megamonas</taxon>
    </lineage>
</organism>
<evidence type="ECO:0000313" key="2">
    <source>
        <dbReference type="Proteomes" id="UP000284662"/>
    </source>
</evidence>
<sequence length="97" mass="11820">MEIAFTEEEFSNYEIVRGIVLSSNYVDYDYYAVYISKMDKVELYFKNPFDDKYYNVKDIKTVLGEKLNPYHDIYIDLVRDEFNDYKTFIERVECDEK</sequence>
<comment type="caution">
    <text evidence="1">The sequence shown here is derived from an EMBL/GenBank/DDBJ whole genome shotgun (WGS) entry which is preliminary data.</text>
</comment>
<dbReference type="Proteomes" id="UP000284662">
    <property type="component" value="Unassembled WGS sequence"/>
</dbReference>